<keyword evidence="2" id="KW-1185">Reference proteome</keyword>
<feature type="non-terminal residue" evidence="1">
    <location>
        <position position="645"/>
    </location>
</feature>
<evidence type="ECO:0000313" key="1">
    <source>
        <dbReference type="EMBL" id="KAI0063724.1"/>
    </source>
</evidence>
<organism evidence="1 2">
    <name type="scientific">Artomyces pyxidatus</name>
    <dbReference type="NCBI Taxonomy" id="48021"/>
    <lineage>
        <taxon>Eukaryota</taxon>
        <taxon>Fungi</taxon>
        <taxon>Dikarya</taxon>
        <taxon>Basidiomycota</taxon>
        <taxon>Agaricomycotina</taxon>
        <taxon>Agaricomycetes</taxon>
        <taxon>Russulales</taxon>
        <taxon>Auriscalpiaceae</taxon>
        <taxon>Artomyces</taxon>
    </lineage>
</organism>
<evidence type="ECO:0000313" key="2">
    <source>
        <dbReference type="Proteomes" id="UP000814140"/>
    </source>
</evidence>
<dbReference type="EMBL" id="MU277202">
    <property type="protein sequence ID" value="KAI0063724.1"/>
    <property type="molecule type" value="Genomic_DNA"/>
</dbReference>
<reference evidence="1" key="1">
    <citation type="submission" date="2021-03" db="EMBL/GenBank/DDBJ databases">
        <authorList>
            <consortium name="DOE Joint Genome Institute"/>
            <person name="Ahrendt S."/>
            <person name="Looney B.P."/>
            <person name="Miyauchi S."/>
            <person name="Morin E."/>
            <person name="Drula E."/>
            <person name="Courty P.E."/>
            <person name="Chicoki N."/>
            <person name="Fauchery L."/>
            <person name="Kohler A."/>
            <person name="Kuo A."/>
            <person name="Labutti K."/>
            <person name="Pangilinan J."/>
            <person name="Lipzen A."/>
            <person name="Riley R."/>
            <person name="Andreopoulos W."/>
            <person name="He G."/>
            <person name="Johnson J."/>
            <person name="Barry K.W."/>
            <person name="Grigoriev I.V."/>
            <person name="Nagy L."/>
            <person name="Hibbett D."/>
            <person name="Henrissat B."/>
            <person name="Matheny P.B."/>
            <person name="Labbe J."/>
            <person name="Martin F."/>
        </authorList>
    </citation>
    <scope>NUCLEOTIDE SEQUENCE</scope>
    <source>
        <strain evidence="1">HHB10654</strain>
    </source>
</reference>
<reference evidence="1" key="2">
    <citation type="journal article" date="2022" name="New Phytol.">
        <title>Evolutionary transition to the ectomycorrhizal habit in the genomes of a hyperdiverse lineage of mushroom-forming fungi.</title>
        <authorList>
            <person name="Looney B."/>
            <person name="Miyauchi S."/>
            <person name="Morin E."/>
            <person name="Drula E."/>
            <person name="Courty P.E."/>
            <person name="Kohler A."/>
            <person name="Kuo A."/>
            <person name="LaButti K."/>
            <person name="Pangilinan J."/>
            <person name="Lipzen A."/>
            <person name="Riley R."/>
            <person name="Andreopoulos W."/>
            <person name="He G."/>
            <person name="Johnson J."/>
            <person name="Nolan M."/>
            <person name="Tritt A."/>
            <person name="Barry K.W."/>
            <person name="Grigoriev I.V."/>
            <person name="Nagy L.G."/>
            <person name="Hibbett D."/>
            <person name="Henrissat B."/>
            <person name="Matheny P.B."/>
            <person name="Labbe J."/>
            <person name="Martin F.M."/>
        </authorList>
    </citation>
    <scope>NUCLEOTIDE SEQUENCE</scope>
    <source>
        <strain evidence="1">HHB10654</strain>
    </source>
</reference>
<accession>A0ACB8T4N3</accession>
<sequence length="645" mass="70380">MPGPNDRSAPIFNEQKPRELRRYFQELRRLLQLSGITDHMEMKQAAIRYLPMETAELWEELESFSDANATFDSFVTAVFVLYPGAGQEKKFAVADLNNLIDRELNWGILTSGDMAEYNRRFFTISAYLIRQNRMSDMECRRAFLRGIQPELRTKVLTKLEACFPYQAPDEPFAISDVVEAAMVVLYGTGMDPSPRTGPPPSLTGGSPSAPGANGYVKTEDFANILEAFTHTMAAAVSAAGAAGSRGGMQTTSTGPALPRNPSSGCNFCGSSGHFIRECPVVQDYIRAGKVKRNAEGKVVLPSGSFVPRDLTSDAAPMKDRFDEWHRRNPNQLATGTASGDSLMMSVMAVEKDPASIPPTGKLMASDRIAGLERELAALRSAFANKVYIGKPPPFQKADRIKNTSTSKDQGQTTDKVDASNSKATTSVENTDPSPPPIHPFAKAKDAAYQPPNVANVAAGPRPPNAKKPDPNYTVNAPVWNKNLAEDVFDRAMSTEVRVTQRELLSLSPEVRLKVREVVSPRRQVPPPPVPTVEANLAAIEEVTEAVDDMPVNFAYALQGQRIPPPGATVLEDPYEAYLKTLKPGDPDELVVAAESFALKAIYPIVDNQMHVEAILDPGCQVIAMSDRIADDLGLIRDPTVIMTMQ</sequence>
<dbReference type="Proteomes" id="UP000814140">
    <property type="component" value="Unassembled WGS sequence"/>
</dbReference>
<gene>
    <name evidence="1" type="ORF">BV25DRAFT_1771618</name>
</gene>
<comment type="caution">
    <text evidence="1">The sequence shown here is derived from an EMBL/GenBank/DDBJ whole genome shotgun (WGS) entry which is preliminary data.</text>
</comment>
<protein>
    <submittedName>
        <fullName evidence="1">Uncharacterized protein</fullName>
    </submittedName>
</protein>
<proteinExistence type="predicted"/>
<name>A0ACB8T4N3_9AGAM</name>